<evidence type="ECO:0000313" key="2">
    <source>
        <dbReference type="Proteomes" id="UP000662747"/>
    </source>
</evidence>
<organism evidence="1 2">
    <name type="scientific">Pyxidicoccus parkwayensis</name>
    <dbReference type="NCBI Taxonomy" id="2813578"/>
    <lineage>
        <taxon>Bacteria</taxon>
        <taxon>Pseudomonadati</taxon>
        <taxon>Myxococcota</taxon>
        <taxon>Myxococcia</taxon>
        <taxon>Myxococcales</taxon>
        <taxon>Cystobacterineae</taxon>
        <taxon>Myxococcaceae</taxon>
        <taxon>Pyxidicoccus</taxon>
    </lineage>
</organism>
<name>A0ABX7NUY4_9BACT</name>
<protein>
    <submittedName>
        <fullName evidence="1">Uncharacterized protein</fullName>
    </submittedName>
</protein>
<evidence type="ECO:0000313" key="1">
    <source>
        <dbReference type="EMBL" id="QSQ21277.1"/>
    </source>
</evidence>
<reference evidence="1 2" key="1">
    <citation type="submission" date="2021-02" db="EMBL/GenBank/DDBJ databases">
        <title>De Novo genome assembly of isolated myxobacteria.</title>
        <authorList>
            <person name="Stevens D.C."/>
        </authorList>
    </citation>
    <scope>NUCLEOTIDE SEQUENCE [LARGE SCALE GENOMIC DNA]</scope>
    <source>
        <strain evidence="2">SCPEA02</strain>
    </source>
</reference>
<gene>
    <name evidence="1" type="ORF">JY651_39825</name>
</gene>
<accession>A0ABX7NUY4</accession>
<dbReference type="Proteomes" id="UP000662747">
    <property type="component" value="Chromosome"/>
</dbReference>
<dbReference type="RefSeq" id="WP_206722855.1">
    <property type="nucleotide sequence ID" value="NZ_CP071090.1"/>
</dbReference>
<proteinExistence type="predicted"/>
<keyword evidence="2" id="KW-1185">Reference proteome</keyword>
<sequence length="245" mass="26629">MSGGALFQESLRMLRRLELPEESERDVLAALEAGQPGPLALFYEAGAEAGLPREMLLARGAGLFFSFCAGNLADDLIDGDCTYHESPMRVGPCVQFLLQNLAFATLAGEQACVPAPVLAEAARTLAMAAGPQALEVRAREWTAPLFRQVAEGIAGQQWAAYLRVLWAGTVLEERAAEAGRALGVAAHVVEDIRSRDTRFTSMPREDRNVVVGWARSATEALRRQDLRCLDAALRRIEPILPEVES</sequence>
<dbReference type="EMBL" id="CP071090">
    <property type="protein sequence ID" value="QSQ21277.1"/>
    <property type="molecule type" value="Genomic_DNA"/>
</dbReference>